<evidence type="ECO:0000313" key="2">
    <source>
        <dbReference type="Proteomes" id="UP001064048"/>
    </source>
</evidence>
<dbReference type="EMBL" id="CM046127">
    <property type="protein sequence ID" value="KAI8441628.1"/>
    <property type="molecule type" value="Genomic_DNA"/>
</dbReference>
<organism evidence="1 2">
    <name type="scientific">Choristoneura fumiferana</name>
    <name type="common">Spruce budworm moth</name>
    <name type="synonym">Archips fumiferana</name>
    <dbReference type="NCBI Taxonomy" id="7141"/>
    <lineage>
        <taxon>Eukaryota</taxon>
        <taxon>Metazoa</taxon>
        <taxon>Ecdysozoa</taxon>
        <taxon>Arthropoda</taxon>
        <taxon>Hexapoda</taxon>
        <taxon>Insecta</taxon>
        <taxon>Pterygota</taxon>
        <taxon>Neoptera</taxon>
        <taxon>Endopterygota</taxon>
        <taxon>Lepidoptera</taxon>
        <taxon>Glossata</taxon>
        <taxon>Ditrysia</taxon>
        <taxon>Tortricoidea</taxon>
        <taxon>Tortricidae</taxon>
        <taxon>Tortricinae</taxon>
        <taxon>Choristoneura</taxon>
    </lineage>
</organism>
<sequence length="62" mass="6768">MCPGPYSPRRNTTVQALLLHGRISEQDGGGSILASIGSFQQMWISSQEYDEGGKGQLERKCP</sequence>
<reference evidence="1 2" key="1">
    <citation type="journal article" date="2022" name="Genome Biol. Evol.">
        <title>The Spruce Budworm Genome: Reconstructing the Evolutionary History of Antifreeze Proteins.</title>
        <authorList>
            <person name="Beliveau C."/>
            <person name="Gagne P."/>
            <person name="Picq S."/>
            <person name="Vernygora O."/>
            <person name="Keeling C.I."/>
            <person name="Pinkney K."/>
            <person name="Doucet D."/>
            <person name="Wen F."/>
            <person name="Johnston J.S."/>
            <person name="Maaroufi H."/>
            <person name="Boyle B."/>
            <person name="Laroche J."/>
            <person name="Dewar K."/>
            <person name="Juretic N."/>
            <person name="Blackburn G."/>
            <person name="Nisole A."/>
            <person name="Brunet B."/>
            <person name="Brandao M."/>
            <person name="Lumley L."/>
            <person name="Duan J."/>
            <person name="Quan G."/>
            <person name="Lucarotti C.J."/>
            <person name="Roe A.D."/>
            <person name="Sperling F.A.H."/>
            <person name="Levesque R.C."/>
            <person name="Cusson M."/>
        </authorList>
    </citation>
    <scope>NUCLEOTIDE SEQUENCE [LARGE SCALE GENOMIC DNA]</scope>
    <source>
        <strain evidence="1">Glfc:IPQL:Cfum</strain>
    </source>
</reference>
<evidence type="ECO:0000313" key="1">
    <source>
        <dbReference type="EMBL" id="KAI8441628.1"/>
    </source>
</evidence>
<comment type="caution">
    <text evidence="1">The sequence shown here is derived from an EMBL/GenBank/DDBJ whole genome shotgun (WGS) entry which is preliminary data.</text>
</comment>
<name>A0ACC0KYT4_CHOFU</name>
<dbReference type="Proteomes" id="UP001064048">
    <property type="component" value="Chromosome 27"/>
</dbReference>
<accession>A0ACC0KYT4</accession>
<gene>
    <name evidence="1" type="ORF">MSG28_015190</name>
</gene>
<protein>
    <submittedName>
        <fullName evidence="1">Uncharacterized protein</fullName>
    </submittedName>
</protein>
<proteinExistence type="predicted"/>
<keyword evidence="2" id="KW-1185">Reference proteome</keyword>